<sequence length="57" mass="5976">MKLDGETVKSKRVNAGASVRYEVSKVGYTTQSGTIETKSSDAGKTVDKQIVLVAVSG</sequence>
<dbReference type="eggNOG" id="ENOG502ZGM9">
    <property type="taxonomic scope" value="Bacteria"/>
</dbReference>
<dbReference type="EMBL" id="AFFY01000006">
    <property type="protein sequence ID" value="EHH01549.1"/>
    <property type="molecule type" value="Genomic_DNA"/>
</dbReference>
<accession>G5SMJ7</accession>
<name>G5SMJ7_9BACT</name>
<evidence type="ECO:0008006" key="3">
    <source>
        <dbReference type="Google" id="ProtNLM"/>
    </source>
</evidence>
<keyword evidence="2" id="KW-1185">Reference proteome</keyword>
<dbReference type="Proteomes" id="UP000003598">
    <property type="component" value="Unassembled WGS sequence"/>
</dbReference>
<organism evidence="1 2">
    <name type="scientific">Paraprevotella clara YIT 11840</name>
    <dbReference type="NCBI Taxonomy" id="762968"/>
    <lineage>
        <taxon>Bacteria</taxon>
        <taxon>Pseudomonadati</taxon>
        <taxon>Bacteroidota</taxon>
        <taxon>Bacteroidia</taxon>
        <taxon>Bacteroidales</taxon>
        <taxon>Prevotellaceae</taxon>
        <taxon>Paraprevotella</taxon>
    </lineage>
</organism>
<reference evidence="1 2" key="1">
    <citation type="submission" date="2011-03" db="EMBL/GenBank/DDBJ databases">
        <authorList>
            <person name="Weinstock G."/>
            <person name="Sodergren E."/>
            <person name="Clifton S."/>
            <person name="Fulton L."/>
            <person name="Fulton B."/>
            <person name="Courtney L."/>
            <person name="Fronick C."/>
            <person name="Harrison M."/>
            <person name="Strong C."/>
            <person name="Farmer C."/>
            <person name="Delahaunty K."/>
            <person name="Markovic C."/>
            <person name="Hall O."/>
            <person name="Minx P."/>
            <person name="Tomlinson C."/>
            <person name="Mitreva M."/>
            <person name="Hou S."/>
            <person name="Chen J."/>
            <person name="Wollam A."/>
            <person name="Pepin K.H."/>
            <person name="Johnson M."/>
            <person name="Bhonagiri V."/>
            <person name="Zhang X."/>
            <person name="Suruliraj S."/>
            <person name="Warren W."/>
            <person name="Chinwalla A."/>
            <person name="Mardis E.R."/>
            <person name="Wilson R.K."/>
        </authorList>
    </citation>
    <scope>NUCLEOTIDE SEQUENCE [LARGE SCALE GENOMIC DNA]</scope>
    <source>
        <strain evidence="1 2">YIT 11840</strain>
    </source>
</reference>
<dbReference type="AlphaFoldDB" id="G5SMJ7"/>
<evidence type="ECO:0000313" key="2">
    <source>
        <dbReference type="Proteomes" id="UP000003598"/>
    </source>
</evidence>
<protein>
    <recommendedName>
        <fullName evidence="3">PEGA domain-containing protein</fullName>
    </recommendedName>
</protein>
<gene>
    <name evidence="1" type="ORF">HMPREF9441_00572</name>
</gene>
<dbReference type="STRING" id="762968.HMPREF9441_00572"/>
<dbReference type="HOGENOM" id="CLU_212509_0_0_10"/>
<evidence type="ECO:0000313" key="1">
    <source>
        <dbReference type="EMBL" id="EHH01549.1"/>
    </source>
</evidence>
<proteinExistence type="predicted"/>
<comment type="caution">
    <text evidence="1">The sequence shown here is derived from an EMBL/GenBank/DDBJ whole genome shotgun (WGS) entry which is preliminary data.</text>
</comment>